<keyword evidence="5" id="KW-0597">Phosphoprotein</keyword>
<dbReference type="Pfam" id="PF09128">
    <property type="entry name" value="RGS-like"/>
    <property type="match status" value="1"/>
</dbReference>
<dbReference type="InterPro" id="IPR044926">
    <property type="entry name" value="RGS_subdomain_2"/>
</dbReference>
<keyword evidence="14" id="KW-1185">Reference proteome</keyword>
<dbReference type="CDD" id="cd23069">
    <property type="entry name" value="PDZ_ARHGEF11-12-like"/>
    <property type="match status" value="1"/>
</dbReference>
<dbReference type="CDD" id="cd00160">
    <property type="entry name" value="RhoGEF"/>
    <property type="match status" value="1"/>
</dbReference>
<feature type="compositionally biased region" description="Polar residues" evidence="10">
    <location>
        <begin position="593"/>
        <end position="603"/>
    </location>
</feature>
<organism evidence="14 15">
    <name type="scientific">Salmo salar</name>
    <name type="common">Atlantic salmon</name>
    <dbReference type="NCBI Taxonomy" id="8030"/>
    <lineage>
        <taxon>Eukaryota</taxon>
        <taxon>Metazoa</taxon>
        <taxon>Chordata</taxon>
        <taxon>Craniata</taxon>
        <taxon>Vertebrata</taxon>
        <taxon>Euteleostomi</taxon>
        <taxon>Actinopterygii</taxon>
        <taxon>Neopterygii</taxon>
        <taxon>Teleostei</taxon>
        <taxon>Protacanthopterygii</taxon>
        <taxon>Salmoniformes</taxon>
        <taxon>Salmonidae</taxon>
        <taxon>Salmoninae</taxon>
        <taxon>Salmo</taxon>
    </lineage>
</organism>
<dbReference type="Pfam" id="PF17838">
    <property type="entry name" value="PH_16"/>
    <property type="match status" value="1"/>
</dbReference>
<evidence type="ECO:0000313" key="14">
    <source>
        <dbReference type="Proteomes" id="UP001652741"/>
    </source>
</evidence>
<dbReference type="PANTHER" id="PTHR45872:SF3">
    <property type="entry name" value="RHO GUANINE NUCLEOTIDE EXCHANGE FACTOR 12"/>
    <property type="match status" value="1"/>
</dbReference>
<evidence type="ECO:0000256" key="9">
    <source>
        <dbReference type="SAM" id="Coils"/>
    </source>
</evidence>
<dbReference type="GO" id="GO:0016020">
    <property type="term" value="C:membrane"/>
    <property type="evidence" value="ECO:0007669"/>
    <property type="project" value="UniProtKB-SubCell"/>
</dbReference>
<dbReference type="InterPro" id="IPR015212">
    <property type="entry name" value="RGS-like_dom"/>
</dbReference>
<dbReference type="InterPro" id="IPR041020">
    <property type="entry name" value="PH_16"/>
</dbReference>
<feature type="region of interest" description="Disordered" evidence="10">
    <location>
        <begin position="1263"/>
        <end position="1414"/>
    </location>
</feature>
<dbReference type="PROSITE" id="PS50106">
    <property type="entry name" value="PDZ"/>
    <property type="match status" value="1"/>
</dbReference>
<keyword evidence="8" id="KW-0472">Membrane</keyword>
<dbReference type="GO" id="GO:0005096">
    <property type="term" value="F:GTPase activator activity"/>
    <property type="evidence" value="ECO:0007669"/>
    <property type="project" value="UniProtKB-KW"/>
</dbReference>
<dbReference type="Proteomes" id="UP001652741">
    <property type="component" value="Chromosome ssa13"/>
</dbReference>
<dbReference type="Gene3D" id="1.20.900.10">
    <property type="entry name" value="Dbl homology (DH) domain"/>
    <property type="match status" value="1"/>
</dbReference>
<dbReference type="GO" id="GO:0007186">
    <property type="term" value="P:G protein-coupled receptor signaling pathway"/>
    <property type="evidence" value="ECO:0007669"/>
    <property type="project" value="TreeGrafter"/>
</dbReference>
<dbReference type="Gene3D" id="2.30.42.10">
    <property type="match status" value="1"/>
</dbReference>
<feature type="compositionally biased region" description="Basic and acidic residues" evidence="10">
    <location>
        <begin position="1326"/>
        <end position="1337"/>
    </location>
</feature>
<feature type="compositionally biased region" description="Low complexity" evidence="10">
    <location>
        <begin position="1306"/>
        <end position="1322"/>
    </location>
</feature>
<dbReference type="SUPFAM" id="SSF50729">
    <property type="entry name" value="PH domain-like"/>
    <property type="match status" value="1"/>
</dbReference>
<dbReference type="SMART" id="SM00325">
    <property type="entry name" value="RhoGEF"/>
    <property type="match status" value="1"/>
</dbReference>
<dbReference type="InterPro" id="IPR001478">
    <property type="entry name" value="PDZ"/>
</dbReference>
<accession>A0A1S3LNE5</accession>
<feature type="region of interest" description="Disordered" evidence="10">
    <location>
        <begin position="1"/>
        <end position="45"/>
    </location>
</feature>
<feature type="domain" description="DH" evidence="12">
    <location>
        <begin position="766"/>
        <end position="956"/>
    </location>
</feature>
<dbReference type="SUPFAM" id="SSF48097">
    <property type="entry name" value="Regulator of G-protein signaling, RGS"/>
    <property type="match status" value="1"/>
</dbReference>
<feature type="compositionally biased region" description="Basic and acidic residues" evidence="10">
    <location>
        <begin position="1264"/>
        <end position="1284"/>
    </location>
</feature>
<dbReference type="SMART" id="SM00228">
    <property type="entry name" value="PDZ"/>
    <property type="match status" value="1"/>
</dbReference>
<evidence type="ECO:0000313" key="15">
    <source>
        <dbReference type="RefSeq" id="XP_013992503.2"/>
    </source>
</evidence>
<dbReference type="Gene3D" id="1.10.167.10">
    <property type="entry name" value="Regulator of G-protein Signalling 4, domain 2"/>
    <property type="match status" value="1"/>
</dbReference>
<dbReference type="SUPFAM" id="SSF50156">
    <property type="entry name" value="PDZ domain-like"/>
    <property type="match status" value="1"/>
</dbReference>
<feature type="region of interest" description="Disordered" evidence="10">
    <location>
        <begin position="552"/>
        <end position="731"/>
    </location>
</feature>
<evidence type="ECO:0000259" key="11">
    <source>
        <dbReference type="PROSITE" id="PS50003"/>
    </source>
</evidence>
<dbReference type="GeneID" id="106567565"/>
<dbReference type="GO" id="GO:0001664">
    <property type="term" value="F:G protein-coupled receptor binding"/>
    <property type="evidence" value="ECO:0007669"/>
    <property type="project" value="TreeGrafter"/>
</dbReference>
<dbReference type="RefSeq" id="XP_013992503.2">
    <property type="nucleotide sequence ID" value="XM_014137028.2"/>
</dbReference>
<keyword evidence="7 9" id="KW-0175">Coiled coil</keyword>
<feature type="region of interest" description="Disordered" evidence="10">
    <location>
        <begin position="145"/>
        <end position="183"/>
    </location>
</feature>
<dbReference type="InterPro" id="IPR000219">
    <property type="entry name" value="DH_dom"/>
</dbReference>
<dbReference type="SMART" id="SM00233">
    <property type="entry name" value="PH"/>
    <property type="match status" value="1"/>
</dbReference>
<dbReference type="GO" id="GO:0005737">
    <property type="term" value="C:cytoplasm"/>
    <property type="evidence" value="ECO:0007669"/>
    <property type="project" value="UniProtKB-SubCell"/>
</dbReference>
<name>A0A1S3LNE5_SALSA</name>
<protein>
    <submittedName>
        <fullName evidence="15">Rho guanine nucleotide exchange factor 12 isoform X4</fullName>
    </submittedName>
</protein>
<evidence type="ECO:0000259" key="13">
    <source>
        <dbReference type="PROSITE" id="PS50106"/>
    </source>
</evidence>
<dbReference type="PROSITE" id="PS50003">
    <property type="entry name" value="PH_DOMAIN"/>
    <property type="match status" value="1"/>
</dbReference>
<feature type="domain" description="PDZ" evidence="13">
    <location>
        <begin position="55"/>
        <end position="132"/>
    </location>
</feature>
<comment type="subcellular location">
    <subcellularLocation>
        <location evidence="2">Cytoplasm</location>
    </subcellularLocation>
    <subcellularLocation>
        <location evidence="1">Membrane</location>
    </subcellularLocation>
</comment>
<evidence type="ECO:0000256" key="2">
    <source>
        <dbReference type="ARBA" id="ARBA00004496"/>
    </source>
</evidence>
<dbReference type="InterPro" id="IPR036034">
    <property type="entry name" value="PDZ_sf"/>
</dbReference>
<feature type="region of interest" description="Disordered" evidence="10">
    <location>
        <begin position="241"/>
        <end position="326"/>
    </location>
</feature>
<feature type="region of interest" description="Disordered" evidence="10">
    <location>
        <begin position="1162"/>
        <end position="1192"/>
    </location>
</feature>
<dbReference type="InterPro" id="IPR036305">
    <property type="entry name" value="RGS_sf"/>
</dbReference>
<feature type="compositionally biased region" description="Polar residues" evidence="10">
    <location>
        <begin position="1162"/>
        <end position="1177"/>
    </location>
</feature>
<evidence type="ECO:0000256" key="3">
    <source>
        <dbReference type="ARBA" id="ARBA00022468"/>
    </source>
</evidence>
<dbReference type="PROSITE" id="PS50010">
    <property type="entry name" value="DH_2"/>
    <property type="match status" value="1"/>
</dbReference>
<dbReference type="GO" id="GO:0005085">
    <property type="term" value="F:guanyl-nucleotide exchange factor activity"/>
    <property type="evidence" value="ECO:0007669"/>
    <property type="project" value="UniProtKB-KW"/>
</dbReference>
<reference evidence="15" key="1">
    <citation type="submission" date="2025-08" db="UniProtKB">
        <authorList>
            <consortium name="RefSeq"/>
        </authorList>
    </citation>
    <scope>IDENTIFICATION</scope>
</reference>
<evidence type="ECO:0000259" key="12">
    <source>
        <dbReference type="PROSITE" id="PS50010"/>
    </source>
</evidence>
<evidence type="ECO:0000256" key="7">
    <source>
        <dbReference type="ARBA" id="ARBA00023054"/>
    </source>
</evidence>
<dbReference type="InterPro" id="IPR001849">
    <property type="entry name" value="PH_domain"/>
</dbReference>
<feature type="coiled-coil region" evidence="9">
    <location>
        <begin position="1424"/>
        <end position="1451"/>
    </location>
</feature>
<dbReference type="InterPro" id="IPR035899">
    <property type="entry name" value="DBL_dom_sf"/>
</dbReference>
<keyword evidence="6" id="KW-0344">Guanine-nucleotide releasing factor</keyword>
<dbReference type="PANTHER" id="PTHR45872">
    <property type="entry name" value="RHO GUANINE NUCLEOTIDE EXCHANGE FACTOR 2, ISOFORM D"/>
    <property type="match status" value="1"/>
</dbReference>
<proteinExistence type="predicted"/>
<sequence length="1459" mass="161942">MSETQSTLTDRVPKKATRTLSILSKDHPPDKKPKSEKNTVPPLHEFDPTGLVQRCVIIQKDENGFGLTVSGDNPVFVQLVKEDGSAMRAGVQTGDRIIKVNGSLVTHSNHVEVVKLIKSGSYVALTVLGRPPGLAQIPLSEGEVGDPGVLSSSLSSPHSPGTMGGTGKRCSTSTSPQDHISPLPLWEENNAVHSQKVDILQKMLSKEQQDLQAMKDEYSRNPIAKVLKDIQEAKKHIPLLHGQLRKATGTPQDGSLSAWDGEGGGVGVADGEQTPSQVESGSNGTWTNNTVSPSPLPESPCQRETPCHSPKTNPRDSLNSCPSPDAEDTPDLINGQCCCFQSIELLKSRPAHLAAFLHHVVSQFDPAPLLCYLYADLYKQTNSKETRRIFMDFYTFFMDRAANLKVAVPESIASELDRRRPELIPEELHRQYTQLLQDTLLPDIQGNLEDFRQKRSMGLTLAEGELAKLDTERVRDRVALDRERSCAEHIISKIEDVLLTSQPTEEEKCTTMQYVILTYMKHLGVKVKEPRSLEPKRVRINFLPKIKKSIKTEKEGEEKVKKPRFPSILGPPRRPSRVDSTSIGKAIEMNKQRGPQKQLSQPILSIPDHPESSARGNQSRDPGSDVAIHPSAFTASPPHSAPASQGSDPMGRDSDSGLTPSSALPRLSSDWLHSSDTQDRMTHPTSTHFDFSPCTLDQLQEEERESDGVQEGGTPKPARRMQGLGCAGVPNEDDLGNEIECKQDSPNWQTLVSREVLAGLTPQEIKRQEVINELFYTERAHLRMLKVLDNVFYQKLTRDSILPPGDIKHIFTNLEEIVQLHVSITEQVTVIRKKNETSVIDLIGDDLLAWFSDGEEEKIKRAVGTFCSNQPFALELIKTRQKKDQRFTSFMQEAESNRLCRRLQLKDIIPVEMQRLTKYPLLLESIAKYTEDAAERDKVKRAGECCRKILNYVNQTVKEAENKQRLEDYQRRLDLSSLKQSENPMISEFKSLDLTKRKMVHEGPLSWKVNKDKTIELYTLLLEDILVLLQKQDERLVLKCHSKNLAGTADTKHIFSPIIKLNTVLVRSVATDNKSFFVLSMSDNGAQIYELMAQTVSEQRTWQCLITQRADTMKAKPHNIIPLPQTDAERDAVEVISTGIPKLSKDPDRLSKGSIQFAEKYVTSSPGLQPTPTSINPFDSIKSDDKEEESPLLLDRREEGEEVDEAFLVGELADRLPLLQERSCQGIAIDDQEPHDAFVMSPSRAEEALRTLAALRQVLLNHMTSREEGSDKNNENKKEKEQRKGLAHGARLLRTTSLRGPEDSNSSTSGPRSAAASSPGSSENGTSERTEAGREEGAPGSSEFPSGDTAFFETSEDYGSYIVLGGSGESSTDDDGQASGKGGGGAQLDSDSGIDLKKLLSSSSQTGDAGPNLSRQVMTHIRLLQANLQHLKEVETKYNELRQRLSETATDTEENKDES</sequence>
<gene>
    <name evidence="15" type="primary">LOC106567565</name>
</gene>
<feature type="compositionally biased region" description="Polar residues" evidence="10">
    <location>
        <begin position="273"/>
        <end position="293"/>
    </location>
</feature>
<feature type="compositionally biased region" description="Low complexity" evidence="10">
    <location>
        <begin position="150"/>
        <end position="160"/>
    </location>
</feature>
<feature type="compositionally biased region" description="Polar residues" evidence="10">
    <location>
        <begin position="169"/>
        <end position="178"/>
    </location>
</feature>
<dbReference type="Gene3D" id="2.30.29.30">
    <property type="entry name" value="Pleckstrin-homology domain (PH domain)/Phosphotyrosine-binding domain (PTB)"/>
    <property type="match status" value="1"/>
</dbReference>
<feature type="compositionally biased region" description="Basic and acidic residues" evidence="10">
    <location>
        <begin position="24"/>
        <end position="37"/>
    </location>
</feature>
<evidence type="ECO:0000256" key="4">
    <source>
        <dbReference type="ARBA" id="ARBA00022490"/>
    </source>
</evidence>
<feature type="compositionally biased region" description="Polar residues" evidence="10">
    <location>
        <begin position="1400"/>
        <end position="1414"/>
    </location>
</feature>
<evidence type="ECO:0000256" key="5">
    <source>
        <dbReference type="ARBA" id="ARBA00022553"/>
    </source>
</evidence>
<evidence type="ECO:0000256" key="8">
    <source>
        <dbReference type="ARBA" id="ARBA00023136"/>
    </source>
</evidence>
<keyword evidence="4" id="KW-0963">Cytoplasm</keyword>
<dbReference type="Pfam" id="PF00595">
    <property type="entry name" value="PDZ"/>
    <property type="match status" value="1"/>
</dbReference>
<evidence type="ECO:0000256" key="10">
    <source>
        <dbReference type="SAM" id="MobiDB-lite"/>
    </source>
</evidence>
<feature type="compositionally biased region" description="Polar residues" evidence="10">
    <location>
        <begin position="310"/>
        <end position="322"/>
    </location>
</feature>
<evidence type="ECO:0000256" key="6">
    <source>
        <dbReference type="ARBA" id="ARBA00022658"/>
    </source>
</evidence>
<feature type="domain" description="PH" evidence="11">
    <location>
        <begin position="998"/>
        <end position="1111"/>
    </location>
</feature>
<dbReference type="SUPFAM" id="SSF48065">
    <property type="entry name" value="DBL homology domain (DH-domain)"/>
    <property type="match status" value="1"/>
</dbReference>
<dbReference type="Pfam" id="PF00621">
    <property type="entry name" value="RhoGEF"/>
    <property type="match status" value="1"/>
</dbReference>
<evidence type="ECO:0000256" key="1">
    <source>
        <dbReference type="ARBA" id="ARBA00004370"/>
    </source>
</evidence>
<dbReference type="InterPro" id="IPR011993">
    <property type="entry name" value="PH-like_dom_sf"/>
</dbReference>
<keyword evidence="3" id="KW-0343">GTPase activation</keyword>